<dbReference type="Proteomes" id="UP001231189">
    <property type="component" value="Unassembled WGS sequence"/>
</dbReference>
<organism evidence="1 2">
    <name type="scientific">Lolium multiflorum</name>
    <name type="common">Italian ryegrass</name>
    <name type="synonym">Lolium perenne subsp. multiflorum</name>
    <dbReference type="NCBI Taxonomy" id="4521"/>
    <lineage>
        <taxon>Eukaryota</taxon>
        <taxon>Viridiplantae</taxon>
        <taxon>Streptophyta</taxon>
        <taxon>Embryophyta</taxon>
        <taxon>Tracheophyta</taxon>
        <taxon>Spermatophyta</taxon>
        <taxon>Magnoliopsida</taxon>
        <taxon>Liliopsida</taxon>
        <taxon>Poales</taxon>
        <taxon>Poaceae</taxon>
        <taxon>BOP clade</taxon>
        <taxon>Pooideae</taxon>
        <taxon>Poodae</taxon>
        <taxon>Poeae</taxon>
        <taxon>Poeae Chloroplast Group 2 (Poeae type)</taxon>
        <taxon>Loliodinae</taxon>
        <taxon>Loliinae</taxon>
        <taxon>Lolium</taxon>
    </lineage>
</organism>
<comment type="caution">
    <text evidence="1">The sequence shown here is derived from an EMBL/GenBank/DDBJ whole genome shotgun (WGS) entry which is preliminary data.</text>
</comment>
<proteinExistence type="predicted"/>
<gene>
    <name evidence="1" type="ORF">QYE76_058740</name>
</gene>
<protein>
    <submittedName>
        <fullName evidence="1">Uncharacterized protein</fullName>
    </submittedName>
</protein>
<evidence type="ECO:0000313" key="1">
    <source>
        <dbReference type="EMBL" id="KAK1670581.1"/>
    </source>
</evidence>
<dbReference type="AlphaFoldDB" id="A0AAD8T7D5"/>
<reference evidence="1" key="1">
    <citation type="submission" date="2023-07" db="EMBL/GenBank/DDBJ databases">
        <title>A chromosome-level genome assembly of Lolium multiflorum.</title>
        <authorList>
            <person name="Chen Y."/>
            <person name="Copetti D."/>
            <person name="Kolliker R."/>
            <person name="Studer B."/>
        </authorList>
    </citation>
    <scope>NUCLEOTIDE SEQUENCE</scope>
    <source>
        <strain evidence="1">02402/16</strain>
        <tissue evidence="1">Leaf</tissue>
    </source>
</reference>
<evidence type="ECO:0000313" key="2">
    <source>
        <dbReference type="Proteomes" id="UP001231189"/>
    </source>
</evidence>
<keyword evidence="2" id="KW-1185">Reference proteome</keyword>
<dbReference type="EMBL" id="JAUUTY010000003">
    <property type="protein sequence ID" value="KAK1670581.1"/>
    <property type="molecule type" value="Genomic_DNA"/>
</dbReference>
<name>A0AAD8T7D5_LOLMU</name>
<accession>A0AAD8T7D5</accession>
<sequence>MARQIPGLPDITLYNAFMMGLNHVRLRDALDALPMGGITTGRLFTLAANEYASHDEAAATTPRNISCLLGGASTPGPAGHPWQHPQAVAAAVSAGCEPRLKWSQ</sequence>